<dbReference type="EMBL" id="BDQG01000001">
    <property type="protein sequence ID" value="GAW67580.1"/>
    <property type="molecule type" value="Genomic_DNA"/>
</dbReference>
<keyword evidence="6 7" id="KW-0472">Membrane</keyword>
<reference evidence="9" key="1">
    <citation type="submission" date="2017-05" db="EMBL/GenBank/DDBJ databases">
        <title>Draft genome sequence of Geobacter pelophilus, a iron(III)-reducing bacteria.</title>
        <authorList>
            <person name="Aoyagi T."/>
            <person name="Koike H."/>
            <person name="Morita T."/>
            <person name="Sato Y."/>
            <person name="Habe H."/>
            <person name="Hori T."/>
        </authorList>
    </citation>
    <scope>NUCLEOTIDE SEQUENCE [LARGE SCALE GENOMIC DNA]</scope>
    <source>
        <strain evidence="9">Drf2</strain>
    </source>
</reference>
<feature type="transmembrane region" description="Helical" evidence="7">
    <location>
        <begin position="78"/>
        <end position="102"/>
    </location>
</feature>
<name>A0ABQ0MKH5_9BACT</name>
<proteinExistence type="inferred from homology"/>
<evidence type="ECO:0000256" key="1">
    <source>
        <dbReference type="ARBA" id="ARBA00004651"/>
    </source>
</evidence>
<keyword evidence="4 7" id="KW-0812">Transmembrane</keyword>
<evidence type="ECO:0000256" key="6">
    <source>
        <dbReference type="ARBA" id="ARBA00023136"/>
    </source>
</evidence>
<keyword evidence="5 7" id="KW-1133">Transmembrane helix</keyword>
<comment type="similarity">
    <text evidence="2">Belongs to the chromate ion transporter (CHR) (TC 2.A.51) family.</text>
</comment>
<keyword evidence="3" id="KW-1003">Cell membrane</keyword>
<evidence type="ECO:0000256" key="2">
    <source>
        <dbReference type="ARBA" id="ARBA00005262"/>
    </source>
</evidence>
<feature type="transmembrane region" description="Helical" evidence="7">
    <location>
        <begin position="12"/>
        <end position="34"/>
    </location>
</feature>
<dbReference type="InterPro" id="IPR003370">
    <property type="entry name" value="Chromate_transpt"/>
</dbReference>
<sequence length="182" mass="19435">MACREEELMGALLKLCWVFLKIGVVFFGGGYVLIPLLHRVMVDQMHWLSLKEFLDGVALSQLTPGPLAMLATFTGFKAGGFAGALAGTVCIFLPCTALMLLISSRYRQFSRVQAVKHFLNGILPAVVGLVLAAAFTLGRTSLASARDYILLAAGFLLLQFTAIAPMAVILGAAVIGLLLNFS</sequence>
<accession>A0ABQ0MKH5</accession>
<dbReference type="PANTHER" id="PTHR43663">
    <property type="entry name" value="CHROMATE TRANSPORT PROTEIN-RELATED"/>
    <property type="match status" value="1"/>
</dbReference>
<organism evidence="8 9">
    <name type="scientific">Geoanaerobacter pelophilus</name>
    <dbReference type="NCBI Taxonomy" id="60036"/>
    <lineage>
        <taxon>Bacteria</taxon>
        <taxon>Pseudomonadati</taxon>
        <taxon>Thermodesulfobacteriota</taxon>
        <taxon>Desulfuromonadia</taxon>
        <taxon>Geobacterales</taxon>
        <taxon>Geobacteraceae</taxon>
        <taxon>Geoanaerobacter</taxon>
    </lineage>
</organism>
<feature type="transmembrane region" description="Helical" evidence="7">
    <location>
        <begin position="149"/>
        <end position="179"/>
    </location>
</feature>
<comment type="subcellular location">
    <subcellularLocation>
        <location evidence="1">Cell membrane</location>
        <topology evidence="1">Multi-pass membrane protein</topology>
    </subcellularLocation>
</comment>
<dbReference type="Pfam" id="PF02417">
    <property type="entry name" value="Chromate_transp"/>
    <property type="match status" value="1"/>
</dbReference>
<dbReference type="InterPro" id="IPR052518">
    <property type="entry name" value="CHR_Transporter"/>
</dbReference>
<evidence type="ECO:0000256" key="5">
    <source>
        <dbReference type="ARBA" id="ARBA00022989"/>
    </source>
</evidence>
<dbReference type="PANTHER" id="PTHR43663:SF1">
    <property type="entry name" value="CHROMATE TRANSPORTER"/>
    <property type="match status" value="1"/>
</dbReference>
<gene>
    <name evidence="8" type="ORF">GPEL0_01r3476</name>
</gene>
<keyword evidence="9" id="KW-1185">Reference proteome</keyword>
<dbReference type="Proteomes" id="UP000194153">
    <property type="component" value="Unassembled WGS sequence"/>
</dbReference>
<comment type="caution">
    <text evidence="8">The sequence shown here is derived from an EMBL/GenBank/DDBJ whole genome shotgun (WGS) entry which is preliminary data.</text>
</comment>
<evidence type="ECO:0000313" key="8">
    <source>
        <dbReference type="EMBL" id="GAW67580.1"/>
    </source>
</evidence>
<evidence type="ECO:0000256" key="4">
    <source>
        <dbReference type="ARBA" id="ARBA00022692"/>
    </source>
</evidence>
<evidence type="ECO:0000256" key="7">
    <source>
        <dbReference type="SAM" id="Phobius"/>
    </source>
</evidence>
<protein>
    <submittedName>
        <fullName evidence="8">Chromate transporter</fullName>
    </submittedName>
</protein>
<evidence type="ECO:0000313" key="9">
    <source>
        <dbReference type="Proteomes" id="UP000194153"/>
    </source>
</evidence>
<feature type="transmembrane region" description="Helical" evidence="7">
    <location>
        <begin position="114"/>
        <end position="137"/>
    </location>
</feature>
<evidence type="ECO:0000256" key="3">
    <source>
        <dbReference type="ARBA" id="ARBA00022475"/>
    </source>
</evidence>